<dbReference type="EMBL" id="ML979134">
    <property type="protein sequence ID" value="KAF1917786.1"/>
    <property type="molecule type" value="Genomic_DNA"/>
</dbReference>
<accession>A0A6A5QT55</accession>
<gene>
    <name evidence="1" type="ORF">BDU57DRAFT_514233</name>
</gene>
<evidence type="ECO:0000313" key="1">
    <source>
        <dbReference type="EMBL" id="KAF1917786.1"/>
    </source>
</evidence>
<organism evidence="1 2">
    <name type="scientific">Ampelomyces quisqualis</name>
    <name type="common">Powdery mildew agent</name>
    <dbReference type="NCBI Taxonomy" id="50730"/>
    <lineage>
        <taxon>Eukaryota</taxon>
        <taxon>Fungi</taxon>
        <taxon>Dikarya</taxon>
        <taxon>Ascomycota</taxon>
        <taxon>Pezizomycotina</taxon>
        <taxon>Dothideomycetes</taxon>
        <taxon>Pleosporomycetidae</taxon>
        <taxon>Pleosporales</taxon>
        <taxon>Pleosporineae</taxon>
        <taxon>Phaeosphaeriaceae</taxon>
        <taxon>Ampelomyces</taxon>
    </lineage>
</organism>
<evidence type="ECO:0000313" key="2">
    <source>
        <dbReference type="Proteomes" id="UP000800096"/>
    </source>
</evidence>
<proteinExistence type="predicted"/>
<keyword evidence="2" id="KW-1185">Reference proteome</keyword>
<reference evidence="1" key="1">
    <citation type="journal article" date="2020" name="Stud. Mycol.">
        <title>101 Dothideomycetes genomes: a test case for predicting lifestyles and emergence of pathogens.</title>
        <authorList>
            <person name="Haridas S."/>
            <person name="Albert R."/>
            <person name="Binder M."/>
            <person name="Bloem J."/>
            <person name="Labutti K."/>
            <person name="Salamov A."/>
            <person name="Andreopoulos B."/>
            <person name="Baker S."/>
            <person name="Barry K."/>
            <person name="Bills G."/>
            <person name="Bluhm B."/>
            <person name="Cannon C."/>
            <person name="Castanera R."/>
            <person name="Culley D."/>
            <person name="Daum C."/>
            <person name="Ezra D."/>
            <person name="Gonzalez J."/>
            <person name="Henrissat B."/>
            <person name="Kuo A."/>
            <person name="Liang C."/>
            <person name="Lipzen A."/>
            <person name="Lutzoni F."/>
            <person name="Magnuson J."/>
            <person name="Mondo S."/>
            <person name="Nolan M."/>
            <person name="Ohm R."/>
            <person name="Pangilinan J."/>
            <person name="Park H.-J."/>
            <person name="Ramirez L."/>
            <person name="Alfaro M."/>
            <person name="Sun H."/>
            <person name="Tritt A."/>
            <person name="Yoshinaga Y."/>
            <person name="Zwiers L.-H."/>
            <person name="Turgeon B."/>
            <person name="Goodwin S."/>
            <person name="Spatafora J."/>
            <person name="Crous P."/>
            <person name="Grigoriev I."/>
        </authorList>
    </citation>
    <scope>NUCLEOTIDE SEQUENCE</scope>
    <source>
        <strain evidence="1">HMLAC05119</strain>
    </source>
</reference>
<dbReference type="OrthoDB" id="3439489at2759"/>
<dbReference type="AlphaFoldDB" id="A0A6A5QT55"/>
<protein>
    <submittedName>
        <fullName evidence="1">Uncharacterized protein</fullName>
    </submittedName>
</protein>
<name>A0A6A5QT55_AMPQU</name>
<dbReference type="Proteomes" id="UP000800096">
    <property type="component" value="Unassembled WGS sequence"/>
</dbReference>
<dbReference type="Gene3D" id="2.80.10.50">
    <property type="match status" value="1"/>
</dbReference>
<sequence>MQLFLYITAASLSPLPTANMMDSFDSPFTIEINGKPIAKVSDRDQSRTQAKVGAAGHAAILKLEDGNLSCGGWMLGRNKTEDRSFLPKQVLWFRVDGEGENKDSKEQILPIALEKSGDTYKPIFHGAHLIEEEGTVFASLMEESATVTVKMQ</sequence>